<proteinExistence type="inferred from homology"/>
<evidence type="ECO:0000313" key="3">
    <source>
        <dbReference type="EMBL" id="SCM56676.1"/>
    </source>
</evidence>
<dbReference type="InterPro" id="IPR036868">
    <property type="entry name" value="TusA-like_sf"/>
</dbReference>
<organism evidence="3 4">
    <name type="scientific">Petrimonas mucosa</name>
    <dbReference type="NCBI Taxonomy" id="1642646"/>
    <lineage>
        <taxon>Bacteria</taxon>
        <taxon>Pseudomonadati</taxon>
        <taxon>Bacteroidota</taxon>
        <taxon>Bacteroidia</taxon>
        <taxon>Bacteroidales</taxon>
        <taxon>Dysgonomonadaceae</taxon>
        <taxon>Petrimonas</taxon>
    </lineage>
</organism>
<accession>A0A1G4G5Q2</accession>
<name>A0A1G4G5Q2_9BACT</name>
<dbReference type="AlphaFoldDB" id="A0A1G4G5Q2"/>
<dbReference type="RefSeq" id="WP_071136416.1">
    <property type="nucleotide sequence ID" value="NZ_DUQN01000022.1"/>
</dbReference>
<dbReference type="InterPro" id="IPR001455">
    <property type="entry name" value="TusA-like"/>
</dbReference>
<sequence length="83" mass="9200">MRAEDLKGLSVTASVDARFSACPGPLLEAKKAMATISPDDVLEILAVAEGTRTDIPKWCEKQGHEYLGAIEEEGYFKLYLRKR</sequence>
<dbReference type="PANTHER" id="PTHR33279:SF2">
    <property type="entry name" value="SULFUR CARRIER PROTEIN TUSA"/>
    <property type="match status" value="1"/>
</dbReference>
<evidence type="ECO:0000313" key="4">
    <source>
        <dbReference type="Proteomes" id="UP000178485"/>
    </source>
</evidence>
<dbReference type="Pfam" id="PF01206">
    <property type="entry name" value="TusA"/>
    <property type="match status" value="1"/>
</dbReference>
<dbReference type="STRING" id="1642646.ING2E5A_0995"/>
<evidence type="ECO:0000256" key="1">
    <source>
        <dbReference type="ARBA" id="ARBA00008984"/>
    </source>
</evidence>
<reference evidence="3 4" key="1">
    <citation type="submission" date="2016-08" db="EMBL/GenBank/DDBJ databases">
        <authorList>
            <person name="Seilhamer J.J."/>
        </authorList>
    </citation>
    <scope>NUCLEOTIDE SEQUENCE [LARGE SCALE GENOMIC DNA]</scope>
    <source>
        <strain evidence="3">ING2-E5A</strain>
    </source>
</reference>
<evidence type="ECO:0000259" key="2">
    <source>
        <dbReference type="Pfam" id="PF01206"/>
    </source>
</evidence>
<keyword evidence="4" id="KW-1185">Reference proteome</keyword>
<comment type="similarity">
    <text evidence="1">Belongs to the sulfur carrier protein TusA family.</text>
</comment>
<gene>
    <name evidence="3" type="ORF">ING2E5A_0995</name>
</gene>
<dbReference type="CDD" id="cd00291">
    <property type="entry name" value="SirA_YedF_YeeD"/>
    <property type="match status" value="1"/>
</dbReference>
<dbReference type="Gene3D" id="3.30.110.40">
    <property type="entry name" value="TusA-like domain"/>
    <property type="match status" value="1"/>
</dbReference>
<dbReference type="PANTHER" id="PTHR33279">
    <property type="entry name" value="SULFUR CARRIER PROTEIN YEDF-RELATED"/>
    <property type="match status" value="1"/>
</dbReference>
<dbReference type="Proteomes" id="UP000178485">
    <property type="component" value="Chromosome i"/>
</dbReference>
<dbReference type="SUPFAM" id="SSF64307">
    <property type="entry name" value="SirA-like"/>
    <property type="match status" value="1"/>
</dbReference>
<feature type="domain" description="UPF0033" evidence="2">
    <location>
        <begin position="15"/>
        <end position="82"/>
    </location>
</feature>
<dbReference type="KEGG" id="pmuc:ING2E5A_0995"/>
<dbReference type="EMBL" id="LT608328">
    <property type="protein sequence ID" value="SCM56676.1"/>
    <property type="molecule type" value="Genomic_DNA"/>
</dbReference>
<protein>
    <submittedName>
        <fullName evidence="3">UPF0033 protein</fullName>
    </submittedName>
</protein>